<comment type="caution">
    <text evidence="2">The sequence shown here is derived from an EMBL/GenBank/DDBJ whole genome shotgun (WGS) entry which is preliminary data.</text>
</comment>
<dbReference type="EMBL" id="SLZZ01000042">
    <property type="protein sequence ID" value="TCS74140.1"/>
    <property type="molecule type" value="Genomic_DNA"/>
</dbReference>
<dbReference type="RefSeq" id="WP_024344855.1">
    <property type="nucleotide sequence ID" value="NZ_SLZZ01000042.1"/>
</dbReference>
<dbReference type="GO" id="GO:0016740">
    <property type="term" value="F:transferase activity"/>
    <property type="evidence" value="ECO:0007669"/>
    <property type="project" value="UniProtKB-KW"/>
</dbReference>
<dbReference type="AlphaFoldDB" id="A0A4R3JZA5"/>
<name>A0A4R3JZA5_9FIRM</name>
<organism evidence="2 3">
    <name type="scientific">Muricomes intestini</name>
    <dbReference type="NCBI Taxonomy" id="1796634"/>
    <lineage>
        <taxon>Bacteria</taxon>
        <taxon>Bacillati</taxon>
        <taxon>Bacillota</taxon>
        <taxon>Clostridia</taxon>
        <taxon>Lachnospirales</taxon>
        <taxon>Lachnospiraceae</taxon>
        <taxon>Muricomes</taxon>
    </lineage>
</organism>
<proteinExistence type="predicted"/>
<accession>A0A4R3JZA5</accession>
<feature type="domain" description="Polysaccharide pyruvyl transferase" evidence="1">
    <location>
        <begin position="12"/>
        <end position="308"/>
    </location>
</feature>
<keyword evidence="3" id="KW-1185">Reference proteome</keyword>
<dbReference type="Proteomes" id="UP000295726">
    <property type="component" value="Unassembled WGS sequence"/>
</dbReference>
<protein>
    <submittedName>
        <fullName evidence="2">Polysaccharide pyruvyl transferase</fullName>
    </submittedName>
</protein>
<keyword evidence="2" id="KW-0808">Transferase</keyword>
<sequence length="379" mass="43716">MIGIITFHGSHNHGSVLQAYATQQATNQLGFQSEIINFRMKSQKQYYALYQTKYGVMRFFRNLLLLPVHGARKKRYIKFEKFINTFYQLSGQELCTYEDLKSIDEKYDVYLAGSDQIWSNLIPEFKGSTIDYTDAYFLSFTSKKKVSYASSIGEISEEDLNKKKDLLRRFSYITTREAAGAEKLSAIVEHPVETVLDPTFLLTKQDWKRLESKKELVKGKYILLYTLKGIRPGIQWGKHLVLLGKKLGMKVVCVSPFFPIMYPGVENLINVGPCDFLNLISHAQLVFTDSFHGTAFSINYNKPFYSLNMHGSRDARKTGIISMVGLEERILTSFEQIEQIQEYNLDYSKSEIVLNEKRKESFSILKSMLQSECNVEKKE</sequence>
<evidence type="ECO:0000259" key="1">
    <source>
        <dbReference type="Pfam" id="PF04230"/>
    </source>
</evidence>
<reference evidence="2 3" key="1">
    <citation type="submission" date="2019-03" db="EMBL/GenBank/DDBJ databases">
        <title>Genomic Encyclopedia of Type Strains, Phase IV (KMG-IV): sequencing the most valuable type-strain genomes for metagenomic binning, comparative biology and taxonomic classification.</title>
        <authorList>
            <person name="Goeker M."/>
        </authorList>
    </citation>
    <scope>NUCLEOTIDE SEQUENCE [LARGE SCALE GENOMIC DNA]</scope>
    <source>
        <strain evidence="2 3">DSM 29489</strain>
    </source>
</reference>
<evidence type="ECO:0000313" key="2">
    <source>
        <dbReference type="EMBL" id="TCS74140.1"/>
    </source>
</evidence>
<dbReference type="InterPro" id="IPR007345">
    <property type="entry name" value="Polysacch_pyruvyl_Trfase"/>
</dbReference>
<gene>
    <name evidence="2" type="ORF">EDD59_1429</name>
</gene>
<dbReference type="Pfam" id="PF04230">
    <property type="entry name" value="PS_pyruv_trans"/>
    <property type="match status" value="1"/>
</dbReference>
<evidence type="ECO:0000313" key="3">
    <source>
        <dbReference type="Proteomes" id="UP000295726"/>
    </source>
</evidence>